<evidence type="ECO:0000256" key="1">
    <source>
        <dbReference type="SAM" id="Phobius"/>
    </source>
</evidence>
<dbReference type="KEGG" id="cben:EG339_16170"/>
<accession>A0A3G6TID4</accession>
<protein>
    <recommendedName>
        <fullName evidence="4">FUSC family protein</fullName>
    </recommendedName>
</protein>
<dbReference type="AlphaFoldDB" id="A0A3G6TID4"/>
<reference evidence="3" key="1">
    <citation type="submission" date="2018-11" db="EMBL/GenBank/DDBJ databases">
        <title>Proposal to divide the Flavobacteriaceae and reorganize its genera based on Amino Acid Identity values calculated from whole genome sequences.</title>
        <authorList>
            <person name="Nicholson A.C."/>
            <person name="Gulvik C.A."/>
            <person name="Whitney A.M."/>
            <person name="Humrighouse B.W."/>
            <person name="Bell M."/>
            <person name="Holmes B."/>
            <person name="Steigerwalt A.G."/>
            <person name="Villarma A."/>
            <person name="Sheth M."/>
            <person name="Batra D."/>
            <person name="Pryor J."/>
            <person name="Bernardet J.-F."/>
            <person name="Hugo C."/>
            <person name="Kampfer P."/>
            <person name="Newman J."/>
            <person name="McQuiston J.R."/>
        </authorList>
    </citation>
    <scope>NUCLEOTIDE SEQUENCE [LARGE SCALE GENOMIC DNA]</scope>
    <source>
        <strain evidence="3">G0229</strain>
    </source>
</reference>
<dbReference type="EMBL" id="CP033932">
    <property type="protein sequence ID" value="AZB26014.1"/>
    <property type="molecule type" value="Genomic_DNA"/>
</dbReference>
<evidence type="ECO:0008006" key="4">
    <source>
        <dbReference type="Google" id="ProtNLM"/>
    </source>
</evidence>
<evidence type="ECO:0000313" key="2">
    <source>
        <dbReference type="EMBL" id="AZB26014.1"/>
    </source>
</evidence>
<keyword evidence="1" id="KW-1133">Transmembrane helix</keyword>
<organism evidence="2 3">
    <name type="scientific">Chryseobacterium bernardetii</name>
    <dbReference type="NCBI Taxonomy" id="1241978"/>
    <lineage>
        <taxon>Bacteria</taxon>
        <taxon>Pseudomonadati</taxon>
        <taxon>Bacteroidota</taxon>
        <taxon>Flavobacteriia</taxon>
        <taxon>Flavobacteriales</taxon>
        <taxon>Weeksellaceae</taxon>
        <taxon>Chryseobacterium group</taxon>
        <taxon>Chryseobacterium</taxon>
    </lineage>
</organism>
<sequence length="82" mass="9442">MAEQLNELTDQELLEKKKKSRSDKIMNAVLIGFSIGIAVYSSVTYGIGFFTLFPIIFAIFLGTQWNRRNQALERELESRNLK</sequence>
<proteinExistence type="predicted"/>
<dbReference type="RefSeq" id="WP_123870959.1">
    <property type="nucleotide sequence ID" value="NZ_CP033932.1"/>
</dbReference>
<keyword evidence="1" id="KW-0812">Transmembrane</keyword>
<feature type="transmembrane region" description="Helical" evidence="1">
    <location>
        <begin position="25"/>
        <end position="41"/>
    </location>
</feature>
<gene>
    <name evidence="2" type="ORF">EG339_16170</name>
</gene>
<keyword evidence="1" id="KW-0472">Membrane</keyword>
<evidence type="ECO:0000313" key="3">
    <source>
        <dbReference type="Proteomes" id="UP000271193"/>
    </source>
</evidence>
<dbReference type="Proteomes" id="UP000271193">
    <property type="component" value="Chromosome"/>
</dbReference>
<name>A0A3G6TID4_9FLAO</name>
<dbReference type="GeneID" id="99066344"/>
<keyword evidence="3" id="KW-1185">Reference proteome</keyword>